<organism evidence="2 3">
    <name type="scientific">Candidatus Ordinivivax streblomastigis</name>
    <dbReference type="NCBI Taxonomy" id="2540710"/>
    <lineage>
        <taxon>Bacteria</taxon>
        <taxon>Pseudomonadati</taxon>
        <taxon>Bacteroidota</taxon>
        <taxon>Bacteroidia</taxon>
        <taxon>Bacteroidales</taxon>
        <taxon>Candidatus Ordinivivax</taxon>
    </lineage>
</organism>
<dbReference type="PROSITE" id="PS51257">
    <property type="entry name" value="PROKAR_LIPOPROTEIN"/>
    <property type="match status" value="1"/>
</dbReference>
<sequence length="300" mass="33736">MKQFIFTAIIAVFLTSCVATTSYYQVYKVNPTNELSKTANSLIYEDENCKVLYDFWGQGGKVDFLIYNKTSENIYVNKEESFFIYNGIAYDYYKDRVFTNSSSSSLNVSNSNTAMYSNSALNAIGLSVTGFNYQGFKQTAGIASAAAAMAGIATTNTKGITTLSGSSVSTNEEKIVCIPSGASKIITEYNITKSLYRDCNLFKYPSKKQIKSTPFTESESPFIFSNKIAYTVGKSDNLVKVENKFYVSEISNYPEEEITETKSDEFCGEKSTYTKLKYFKNVSPDKFYIQYDKRTSEFKH</sequence>
<name>A0A5M8P1X8_9BACT</name>
<dbReference type="EMBL" id="SNRX01000008">
    <property type="protein sequence ID" value="KAA6302394.1"/>
    <property type="molecule type" value="Genomic_DNA"/>
</dbReference>
<keyword evidence="1" id="KW-0732">Signal</keyword>
<feature type="chain" id="PRO_5024427947" description="Lipoprotein" evidence="1">
    <location>
        <begin position="25"/>
        <end position="300"/>
    </location>
</feature>
<dbReference type="Proteomes" id="UP000324575">
    <property type="component" value="Unassembled WGS sequence"/>
</dbReference>
<evidence type="ECO:0008006" key="4">
    <source>
        <dbReference type="Google" id="ProtNLM"/>
    </source>
</evidence>
<dbReference type="AlphaFoldDB" id="A0A5M8P1X8"/>
<accession>A0A5M8P1X8</accession>
<evidence type="ECO:0000313" key="3">
    <source>
        <dbReference type="Proteomes" id="UP000324575"/>
    </source>
</evidence>
<comment type="caution">
    <text evidence="2">The sequence shown here is derived from an EMBL/GenBank/DDBJ whole genome shotgun (WGS) entry which is preliminary data.</text>
</comment>
<gene>
    <name evidence="2" type="ORF">EZS26_001507</name>
</gene>
<evidence type="ECO:0000313" key="2">
    <source>
        <dbReference type="EMBL" id="KAA6302394.1"/>
    </source>
</evidence>
<protein>
    <recommendedName>
        <fullName evidence="4">Lipoprotein</fullName>
    </recommendedName>
</protein>
<reference evidence="2 3" key="1">
    <citation type="submission" date="2019-03" db="EMBL/GenBank/DDBJ databases">
        <title>Single cell metagenomics reveals metabolic interactions within the superorganism composed of flagellate Streblomastix strix and complex community of Bacteroidetes bacteria on its surface.</title>
        <authorList>
            <person name="Treitli S.C."/>
            <person name="Kolisko M."/>
            <person name="Husnik F."/>
            <person name="Keeling P."/>
            <person name="Hampl V."/>
        </authorList>
    </citation>
    <scope>NUCLEOTIDE SEQUENCE [LARGE SCALE GENOMIC DNA]</scope>
    <source>
        <strain evidence="2">St1</strain>
    </source>
</reference>
<proteinExistence type="predicted"/>
<evidence type="ECO:0000256" key="1">
    <source>
        <dbReference type="SAM" id="SignalP"/>
    </source>
</evidence>
<feature type="signal peptide" evidence="1">
    <location>
        <begin position="1"/>
        <end position="24"/>
    </location>
</feature>